<geneLocation type="plasmid" evidence="3">
    <name>pACT2-NDM-1</name>
</geneLocation>
<gene>
    <name evidence="2" type="primary">ardB</name>
    <name evidence="2" type="ORF">ECS01_0005</name>
</gene>
<name>A0A023PZR5_ECOLX</name>
<dbReference type="AlphaFoldDB" id="A0A023PZR5"/>
<dbReference type="PATRIC" id="fig|562.6973.peg.3359"/>
<dbReference type="Pfam" id="PF03230">
    <property type="entry name" value="Antirestrict"/>
    <property type="match status" value="1"/>
</dbReference>
<dbReference type="InterPro" id="IPR042297">
    <property type="entry name" value="Antirestriction_sf"/>
</dbReference>
<sequence length="140" mass="16178">MANIVTAKIYGPAQKMRFLPYAFAEFYLQAENYVCSFMKKYAVGYDGGCWEYITYENGACAFIAPDGYQLTLPNYFDEPVSAKEAGIIVALYAYSHFCYVAFERGWQRVNETMAERYHTLRDFTETLPPESQSRIFRAID</sequence>
<keyword evidence="2" id="KW-0614">Plasmid</keyword>
<dbReference type="Gene3D" id="3.30.70.3580">
    <property type="entry name" value="Antirestriction protein"/>
    <property type="match status" value="1"/>
</dbReference>
<dbReference type="InterPro" id="IPR004914">
    <property type="entry name" value="Antirestrict"/>
</dbReference>
<proteinExistence type="inferred from homology"/>
<reference evidence="3" key="2">
    <citation type="submission" date="2015-02" db="EMBL/GenBank/DDBJ databases">
        <title>Genomic characteristics of NDM-producing Enterobacteriaceae in Australia and their blaNDM genetic contexts.</title>
        <authorList>
            <person name="Wailan A.M."/>
            <person name="Paterson D.L."/>
            <person name="Kennedy K."/>
            <person name="Ingram P."/>
            <person name="Paterson D.L."/>
            <person name="Sidjabat H.E."/>
        </authorList>
    </citation>
    <scope>NUCLEOTIDE SEQUENCE</scope>
    <source>
        <strain evidence="3">ACT2</strain>
        <plasmid evidence="3">pACT2-NDM-1</plasmid>
    </source>
</reference>
<evidence type="ECO:0000256" key="1">
    <source>
        <dbReference type="ARBA" id="ARBA00008618"/>
    </source>
</evidence>
<comment type="similarity">
    <text evidence="1">Belongs to the antirestriction protein family.</text>
</comment>
<dbReference type="RefSeq" id="WP_015060058.1">
    <property type="nucleotide sequence ID" value="NC_024954.1"/>
</dbReference>
<organism evidence="2">
    <name type="scientific">Escherichia coli</name>
    <dbReference type="NCBI Taxonomy" id="562"/>
    <lineage>
        <taxon>Bacteria</taxon>
        <taxon>Pseudomonadati</taxon>
        <taxon>Pseudomonadota</taxon>
        <taxon>Gammaproteobacteria</taxon>
        <taxon>Enterobacterales</taxon>
        <taxon>Enterobacteriaceae</taxon>
        <taxon>Escherichia</taxon>
    </lineage>
</organism>
<evidence type="ECO:0000313" key="3">
    <source>
        <dbReference type="EMBL" id="AKN35226.1"/>
    </source>
</evidence>
<protein>
    <submittedName>
        <fullName evidence="2">ArdB</fullName>
    </submittedName>
</protein>
<geneLocation type="plasmid" evidence="2">
    <name>pNDM-ECS01</name>
</geneLocation>
<dbReference type="EMBL" id="KP826703">
    <property type="protein sequence ID" value="AKN35226.1"/>
    <property type="molecule type" value="Genomic_DNA"/>
</dbReference>
<dbReference type="EMBL" id="KJ413946">
    <property type="protein sequence ID" value="AHX39421.1"/>
    <property type="molecule type" value="Genomic_DNA"/>
</dbReference>
<reference evidence="2" key="1">
    <citation type="journal article" date="2014" name="J. Antimicrob. Chemother.">
        <title>Characterization of an IncN2-type blaNDM-1-carrying plasmid in Escherichia coli ST131 and Klebsiella pneumoniae ST11 and ST15 isolates in Thailand.</title>
        <authorList>
            <person name="Netikul T."/>
            <person name="Sidjabat H.E."/>
            <person name="Paterson D.L."/>
            <person name="Kamolvit W."/>
            <person name="Tantisiriwat W."/>
            <person name="Steen J.A."/>
            <person name="Kiratisin P."/>
        </authorList>
    </citation>
    <scope>NUCLEOTIDE SEQUENCE</scope>
    <source>
        <strain evidence="2">ECS01</strain>
        <plasmid evidence="2">pNDM-ECS01</plasmid>
    </source>
</reference>
<evidence type="ECO:0000313" key="2">
    <source>
        <dbReference type="EMBL" id="AHX39421.1"/>
    </source>
</evidence>
<accession>A0A023PZR5</accession>